<sequence length="117" mass="12796">MIRCAVNQQRRSDAGRRNGDHCLPLSLQYGDESVVQERLPRSSRAIQEILMRNCIFSIVDGSHDLIEGSPLTFTLVVLDLTHSLGYLQRELSRPRGCPFGGPTPAGSSRGGDILGFG</sequence>
<reference evidence="2 3" key="1">
    <citation type="journal article" date="2011" name="Science">
        <title>The ecoresponsive genome of Daphnia pulex.</title>
        <authorList>
            <person name="Colbourne J.K."/>
            <person name="Pfrender M.E."/>
            <person name="Gilbert D."/>
            <person name="Thomas W.K."/>
            <person name="Tucker A."/>
            <person name="Oakley T.H."/>
            <person name="Tokishita S."/>
            <person name="Aerts A."/>
            <person name="Arnold G.J."/>
            <person name="Basu M.K."/>
            <person name="Bauer D.J."/>
            <person name="Caceres C.E."/>
            <person name="Carmel L."/>
            <person name="Casola C."/>
            <person name="Choi J.H."/>
            <person name="Detter J.C."/>
            <person name="Dong Q."/>
            <person name="Dusheyko S."/>
            <person name="Eads B.D."/>
            <person name="Frohlich T."/>
            <person name="Geiler-Samerotte K.A."/>
            <person name="Gerlach D."/>
            <person name="Hatcher P."/>
            <person name="Jogdeo S."/>
            <person name="Krijgsveld J."/>
            <person name="Kriventseva E.V."/>
            <person name="Kultz D."/>
            <person name="Laforsch C."/>
            <person name="Lindquist E."/>
            <person name="Lopez J."/>
            <person name="Manak J.R."/>
            <person name="Muller J."/>
            <person name="Pangilinan J."/>
            <person name="Patwardhan R.P."/>
            <person name="Pitluck S."/>
            <person name="Pritham E.J."/>
            <person name="Rechtsteiner A."/>
            <person name="Rho M."/>
            <person name="Rogozin I.B."/>
            <person name="Sakarya O."/>
            <person name="Salamov A."/>
            <person name="Schaack S."/>
            <person name="Shapiro H."/>
            <person name="Shiga Y."/>
            <person name="Skalitzky C."/>
            <person name="Smith Z."/>
            <person name="Souvorov A."/>
            <person name="Sung W."/>
            <person name="Tang Z."/>
            <person name="Tsuchiya D."/>
            <person name="Tu H."/>
            <person name="Vos H."/>
            <person name="Wang M."/>
            <person name="Wolf Y.I."/>
            <person name="Yamagata H."/>
            <person name="Yamada T."/>
            <person name="Ye Y."/>
            <person name="Shaw J.R."/>
            <person name="Andrews J."/>
            <person name="Crease T.J."/>
            <person name="Tang H."/>
            <person name="Lucas S.M."/>
            <person name="Robertson H.M."/>
            <person name="Bork P."/>
            <person name="Koonin E.V."/>
            <person name="Zdobnov E.M."/>
            <person name="Grigoriev I.V."/>
            <person name="Lynch M."/>
            <person name="Boore J.L."/>
        </authorList>
    </citation>
    <scope>NUCLEOTIDE SEQUENCE [LARGE SCALE GENOMIC DNA]</scope>
</reference>
<evidence type="ECO:0000313" key="2">
    <source>
        <dbReference type="EMBL" id="EFX70178.1"/>
    </source>
</evidence>
<evidence type="ECO:0000256" key="1">
    <source>
        <dbReference type="SAM" id="MobiDB-lite"/>
    </source>
</evidence>
<dbReference type="KEGG" id="dpx:DAPPUDRAFT_257479"/>
<evidence type="ECO:0000313" key="3">
    <source>
        <dbReference type="Proteomes" id="UP000000305"/>
    </source>
</evidence>
<keyword evidence="3" id="KW-1185">Reference proteome</keyword>
<accession>E9HDN2</accession>
<feature type="compositionally biased region" description="Gly residues" evidence="1">
    <location>
        <begin position="108"/>
        <end position="117"/>
    </location>
</feature>
<name>E9HDN2_DAPPU</name>
<dbReference type="EMBL" id="GL732624">
    <property type="protein sequence ID" value="EFX70178.1"/>
    <property type="molecule type" value="Genomic_DNA"/>
</dbReference>
<gene>
    <name evidence="2" type="ORF">DAPPUDRAFT_257479</name>
</gene>
<dbReference type="Proteomes" id="UP000000305">
    <property type="component" value="Unassembled WGS sequence"/>
</dbReference>
<protein>
    <submittedName>
        <fullName evidence="2">Uncharacterized protein</fullName>
    </submittedName>
</protein>
<proteinExistence type="predicted"/>
<dbReference type="AlphaFoldDB" id="E9HDN2"/>
<dbReference type="HOGENOM" id="CLU_2087198_0_0_1"/>
<feature type="region of interest" description="Disordered" evidence="1">
    <location>
        <begin position="95"/>
        <end position="117"/>
    </location>
</feature>
<organism evidence="2 3">
    <name type="scientific">Daphnia pulex</name>
    <name type="common">Water flea</name>
    <dbReference type="NCBI Taxonomy" id="6669"/>
    <lineage>
        <taxon>Eukaryota</taxon>
        <taxon>Metazoa</taxon>
        <taxon>Ecdysozoa</taxon>
        <taxon>Arthropoda</taxon>
        <taxon>Crustacea</taxon>
        <taxon>Branchiopoda</taxon>
        <taxon>Diplostraca</taxon>
        <taxon>Cladocera</taxon>
        <taxon>Anomopoda</taxon>
        <taxon>Daphniidae</taxon>
        <taxon>Daphnia</taxon>
    </lineage>
</organism>
<dbReference type="InParanoid" id="E9HDN2"/>